<dbReference type="GO" id="GO:0008800">
    <property type="term" value="F:beta-lactamase activity"/>
    <property type="evidence" value="ECO:0007669"/>
    <property type="project" value="InterPro"/>
</dbReference>
<evidence type="ECO:0000259" key="2">
    <source>
        <dbReference type="Pfam" id="PF13354"/>
    </source>
</evidence>
<keyword evidence="4" id="KW-1185">Reference proteome</keyword>
<dbReference type="Gene3D" id="3.40.710.10">
    <property type="entry name" value="DD-peptidase/beta-lactamase superfamily"/>
    <property type="match status" value="1"/>
</dbReference>
<proteinExistence type="predicted"/>
<accession>A0A5B8JKL1</accession>
<dbReference type="GO" id="GO:0030655">
    <property type="term" value="P:beta-lactam antibiotic catabolic process"/>
    <property type="evidence" value="ECO:0007669"/>
    <property type="project" value="InterPro"/>
</dbReference>
<keyword evidence="3" id="KW-0378">Hydrolase</keyword>
<dbReference type="KEGG" id="sqz:FQU76_32375"/>
<dbReference type="AlphaFoldDB" id="A0A5B8JKL1"/>
<evidence type="ECO:0000313" key="4">
    <source>
        <dbReference type="Proteomes" id="UP000320580"/>
    </source>
</evidence>
<dbReference type="GO" id="GO:0046677">
    <property type="term" value="P:response to antibiotic"/>
    <property type="evidence" value="ECO:0007669"/>
    <property type="project" value="InterPro"/>
</dbReference>
<dbReference type="Pfam" id="PF13354">
    <property type="entry name" value="Beta-lactamase2"/>
    <property type="match status" value="1"/>
</dbReference>
<evidence type="ECO:0000313" key="3">
    <source>
        <dbReference type="EMBL" id="QDY80441.1"/>
    </source>
</evidence>
<dbReference type="Proteomes" id="UP000320580">
    <property type="component" value="Chromosome"/>
</dbReference>
<dbReference type="EMBL" id="CP042266">
    <property type="protein sequence ID" value="QDY80441.1"/>
    <property type="molecule type" value="Genomic_DNA"/>
</dbReference>
<feature type="chain" id="PRO_5038581945" evidence="1">
    <location>
        <begin position="25"/>
        <end position="281"/>
    </location>
</feature>
<dbReference type="InterPro" id="IPR012338">
    <property type="entry name" value="Beta-lactam/transpept-like"/>
</dbReference>
<gene>
    <name evidence="3" type="ORF">FQU76_32375</name>
</gene>
<reference evidence="3 4" key="1">
    <citation type="submission" date="2019-07" db="EMBL/GenBank/DDBJ databases">
        <authorList>
            <person name="Zhu P."/>
        </authorList>
    </citation>
    <scope>NUCLEOTIDE SEQUENCE [LARGE SCALE GENOMIC DNA]</scope>
    <source>
        <strain evidence="3 4">SSL-25</strain>
    </source>
</reference>
<dbReference type="InterPro" id="IPR045155">
    <property type="entry name" value="Beta-lactam_cat"/>
</dbReference>
<dbReference type="OrthoDB" id="3673924at2"/>
<evidence type="ECO:0000256" key="1">
    <source>
        <dbReference type="SAM" id="SignalP"/>
    </source>
</evidence>
<organism evidence="3 4">
    <name type="scientific">Streptomyces qinzhouensis</name>
    <dbReference type="NCBI Taxonomy" id="2599401"/>
    <lineage>
        <taxon>Bacteria</taxon>
        <taxon>Bacillati</taxon>
        <taxon>Actinomycetota</taxon>
        <taxon>Actinomycetes</taxon>
        <taxon>Kitasatosporales</taxon>
        <taxon>Streptomycetaceae</taxon>
        <taxon>Streptomyces</taxon>
    </lineage>
</organism>
<feature type="signal peptide" evidence="1">
    <location>
        <begin position="1"/>
        <end position="24"/>
    </location>
</feature>
<dbReference type="SUPFAM" id="SSF56601">
    <property type="entry name" value="beta-lactamase/transpeptidase-like"/>
    <property type="match status" value="1"/>
</dbReference>
<protein>
    <submittedName>
        <fullName evidence="3">Serine hydrolase</fullName>
    </submittedName>
</protein>
<dbReference type="InterPro" id="IPR000871">
    <property type="entry name" value="Beta-lactam_class-A"/>
</dbReference>
<dbReference type="RefSeq" id="WP_146483835.1">
    <property type="nucleotide sequence ID" value="NZ_CP042266.1"/>
</dbReference>
<sequence>MTLARVAAAARSAAALPLSLSVAAIDVDDGRSTGVDDTAVLPVASAAKLLLLAEVARGLDAGELDPGRTVAVTDDDVVHGTGLLVRLSRRDWTVEDLCWLTASVSDNTATNALLRLVGPETTARLARSLSLEALTLHDRVRDVRGPGDPPVFATGTARALAELVAHAARGSLVSPGASRRLLGWMRSNTDHTLAPALVSHDPYAACFPEPLPGGLLLANKTGTDPGVRADAGVFIGARRVAYAVVAHWDTALGDSTERAAVRAVRDVGRTLAEYAAGPGGD</sequence>
<keyword evidence="1" id="KW-0732">Signal</keyword>
<feature type="domain" description="Beta-lactamase class A catalytic" evidence="2">
    <location>
        <begin position="22"/>
        <end position="245"/>
    </location>
</feature>
<name>A0A5B8JKL1_9ACTN</name>
<dbReference type="PANTHER" id="PTHR35333:SF3">
    <property type="entry name" value="BETA-LACTAMASE-TYPE TRANSPEPTIDASE FOLD CONTAINING PROTEIN"/>
    <property type="match status" value="1"/>
</dbReference>
<dbReference type="PANTHER" id="PTHR35333">
    <property type="entry name" value="BETA-LACTAMASE"/>
    <property type="match status" value="1"/>
</dbReference>